<dbReference type="AlphaFoldDB" id="A0A376MUL9"/>
<protein>
    <submittedName>
        <fullName evidence="1">Gene late control D protein</fullName>
    </submittedName>
</protein>
<dbReference type="InterPro" id="IPR052726">
    <property type="entry name" value="Phage_Baseplate_Hub"/>
</dbReference>
<accession>A0A376MUL9</accession>
<proteinExistence type="predicted"/>
<evidence type="ECO:0000313" key="2">
    <source>
        <dbReference type="Proteomes" id="UP000254817"/>
    </source>
</evidence>
<organism evidence="1 2">
    <name type="scientific">Escherichia coli</name>
    <dbReference type="NCBI Taxonomy" id="562"/>
    <lineage>
        <taxon>Bacteria</taxon>
        <taxon>Pseudomonadati</taxon>
        <taxon>Pseudomonadota</taxon>
        <taxon>Gammaproteobacteria</taxon>
        <taxon>Enterobacterales</taxon>
        <taxon>Enterobacteriaceae</taxon>
        <taxon>Escherichia</taxon>
    </lineage>
</organism>
<gene>
    <name evidence="1" type="primary">D_1</name>
    <name evidence="1" type="ORF">NCTC11112_04628</name>
</gene>
<dbReference type="Pfam" id="PF05954">
    <property type="entry name" value="Phage_GPD"/>
    <property type="match status" value="1"/>
</dbReference>
<sequence>MKELSVTVPSPDIDITINNNTLANLTERLMTLTLTDNRAFEADRVTLTLDDTDGQLQLPPRGARLRVMIGWRGESLVNKGTYVVDEVAWEGPPDKLIITASSADFREEFNVRREVSWHDVTVKQVVSAIAHRYGLKTQISEILMDIEIDHADQTEESDISFLTRMAEMLGAIATVKNGSPVIILPGGGTGRTEEACLRSPLPAAAATSHRFRIADRDAYTGSRAHWLDLNSGTRKK</sequence>
<name>A0A376MUL9_ECOLX</name>
<dbReference type="PANTHER" id="PTHR35862:SF3">
    <property type="entry name" value="FELS-2 PROPHAGE PROTEIN"/>
    <property type="match status" value="1"/>
</dbReference>
<dbReference type="Proteomes" id="UP000254817">
    <property type="component" value="Unassembled WGS sequence"/>
</dbReference>
<dbReference type="EMBL" id="UGAW01000001">
    <property type="protein sequence ID" value="STG54057.1"/>
    <property type="molecule type" value="Genomic_DNA"/>
</dbReference>
<reference evidence="1 2" key="1">
    <citation type="submission" date="2018-06" db="EMBL/GenBank/DDBJ databases">
        <authorList>
            <consortium name="Pathogen Informatics"/>
            <person name="Doyle S."/>
        </authorList>
    </citation>
    <scope>NUCLEOTIDE SEQUENCE [LARGE SCALE GENOMIC DNA]</scope>
    <source>
        <strain evidence="1 2">NCTC11112</strain>
    </source>
</reference>
<evidence type="ECO:0000313" key="1">
    <source>
        <dbReference type="EMBL" id="STG54057.1"/>
    </source>
</evidence>
<dbReference type="PANTHER" id="PTHR35862">
    <property type="entry name" value="FELS-2 PROPHAGE PROTEIN"/>
    <property type="match status" value="1"/>
</dbReference>
<dbReference type="SUPFAM" id="SSF69279">
    <property type="entry name" value="Phage tail proteins"/>
    <property type="match status" value="1"/>
</dbReference>